<feature type="region of interest" description="Disordered" evidence="1">
    <location>
        <begin position="1"/>
        <end position="50"/>
    </location>
</feature>
<sequence length="132" mass="14826">MFKQFHQASESRRVKPEVSLSSLSSRSSSSNNSSSMTTRTKTTTTERTKVPYGIIKIPLQPLPLSKPRRSCEPFDPRDQSFLLREDPRRRAVAWAPPGIFYSVSLALWSATGKGGYWWSGCIGEDCRIQVDG</sequence>
<proteinExistence type="predicted"/>
<feature type="compositionally biased region" description="Low complexity" evidence="1">
    <location>
        <begin position="19"/>
        <end position="43"/>
    </location>
</feature>
<dbReference type="GeneID" id="107069650"/>
<name>A0ABM1IQZ0_POLDO</name>
<dbReference type="Proteomes" id="UP000694924">
    <property type="component" value="Unplaced"/>
</dbReference>
<keyword evidence="2" id="KW-1185">Reference proteome</keyword>
<organism evidence="2 3">
    <name type="scientific">Polistes dominula</name>
    <name type="common">European paper wasp</name>
    <name type="synonym">Vespa dominula</name>
    <dbReference type="NCBI Taxonomy" id="743375"/>
    <lineage>
        <taxon>Eukaryota</taxon>
        <taxon>Metazoa</taxon>
        <taxon>Ecdysozoa</taxon>
        <taxon>Arthropoda</taxon>
        <taxon>Hexapoda</taxon>
        <taxon>Insecta</taxon>
        <taxon>Pterygota</taxon>
        <taxon>Neoptera</taxon>
        <taxon>Endopterygota</taxon>
        <taxon>Hymenoptera</taxon>
        <taxon>Apocrita</taxon>
        <taxon>Aculeata</taxon>
        <taxon>Vespoidea</taxon>
        <taxon>Vespidae</taxon>
        <taxon>Polistinae</taxon>
        <taxon>Polistini</taxon>
        <taxon>Polistes</taxon>
    </lineage>
</organism>
<evidence type="ECO:0000313" key="3">
    <source>
        <dbReference type="RefSeq" id="XP_015182627.1"/>
    </source>
</evidence>
<accession>A0ABM1IQZ0</accession>
<evidence type="ECO:0000313" key="2">
    <source>
        <dbReference type="Proteomes" id="UP000694924"/>
    </source>
</evidence>
<reference evidence="3" key="1">
    <citation type="submission" date="2025-08" db="UniProtKB">
        <authorList>
            <consortium name="RefSeq"/>
        </authorList>
    </citation>
    <scope>IDENTIFICATION</scope>
    <source>
        <tissue evidence="3">Whole body</tissue>
    </source>
</reference>
<gene>
    <name evidence="3" type="primary">LOC107069650</name>
</gene>
<dbReference type="RefSeq" id="XP_015182627.1">
    <property type="nucleotide sequence ID" value="XM_015327141.1"/>
</dbReference>
<evidence type="ECO:0000256" key="1">
    <source>
        <dbReference type="SAM" id="MobiDB-lite"/>
    </source>
</evidence>
<protein>
    <submittedName>
        <fullName evidence="3">Uncharacterized protein LOC107069650</fullName>
    </submittedName>
</protein>